<name>N1QMJ3_SPHMS</name>
<dbReference type="Gene3D" id="3.30.530.20">
    <property type="match status" value="1"/>
</dbReference>
<dbReference type="AlphaFoldDB" id="N1QMJ3"/>
<protein>
    <submittedName>
        <fullName evidence="1">DUF1857-domain-containing protein</fullName>
    </submittedName>
</protein>
<dbReference type="SUPFAM" id="SSF55961">
    <property type="entry name" value="Bet v1-like"/>
    <property type="match status" value="1"/>
</dbReference>
<dbReference type="Proteomes" id="UP000016931">
    <property type="component" value="Unassembled WGS sequence"/>
</dbReference>
<dbReference type="InterPro" id="IPR015075">
    <property type="entry name" value="AtaL"/>
</dbReference>
<dbReference type="GeneID" id="27905763"/>
<dbReference type="EMBL" id="KB456260">
    <property type="protein sequence ID" value="EMF17577.1"/>
    <property type="molecule type" value="Genomic_DNA"/>
</dbReference>
<keyword evidence="2" id="KW-1185">Reference proteome</keyword>
<dbReference type="STRING" id="692275.N1QMJ3"/>
<dbReference type="OMA" id="FEWRHPD"/>
<dbReference type="HOGENOM" id="CLU_111642_2_0_1"/>
<reference evidence="1 2" key="1">
    <citation type="journal article" date="2012" name="PLoS Pathog.">
        <title>Diverse lifestyles and strategies of plant pathogenesis encoded in the genomes of eighteen Dothideomycetes fungi.</title>
        <authorList>
            <person name="Ohm R.A."/>
            <person name="Feau N."/>
            <person name="Henrissat B."/>
            <person name="Schoch C.L."/>
            <person name="Horwitz B.A."/>
            <person name="Barry K.W."/>
            <person name="Condon B.J."/>
            <person name="Copeland A.C."/>
            <person name="Dhillon B."/>
            <person name="Glaser F."/>
            <person name="Hesse C.N."/>
            <person name="Kosti I."/>
            <person name="LaButti K."/>
            <person name="Lindquist E.A."/>
            <person name="Lucas S."/>
            <person name="Salamov A.A."/>
            <person name="Bradshaw R.E."/>
            <person name="Ciuffetti L."/>
            <person name="Hamelin R.C."/>
            <person name="Kema G.H.J."/>
            <person name="Lawrence C."/>
            <person name="Scott J.A."/>
            <person name="Spatafora J.W."/>
            <person name="Turgeon B.G."/>
            <person name="de Wit P.J.G.M."/>
            <person name="Zhong S."/>
            <person name="Goodwin S.B."/>
            <person name="Grigoriev I.V."/>
        </authorList>
    </citation>
    <scope>NUCLEOTIDE SEQUENCE [LARGE SCALE GENOMIC DNA]</scope>
    <source>
        <strain evidence="1 2">SO2202</strain>
    </source>
</reference>
<sequence>MVTINCAYSEAINPSSGVTPILSRSQVWKGLQIKIREAQRFVPVIERCEVLEEEEKKNNGEEEEEEKWGQVTRKVWFKSSDGKSVKEVCKSYWPVKVDFHQPDGAVITNTISDGEAEGSMLMSMSYTFEWRHPDVAEGSEEHMKLMEEHRKGAKMAVSKSLEAMRKMALDGELD</sequence>
<evidence type="ECO:0000313" key="2">
    <source>
        <dbReference type="Proteomes" id="UP000016931"/>
    </source>
</evidence>
<dbReference type="OrthoDB" id="2320332at2759"/>
<proteinExistence type="predicted"/>
<accession>N1QMJ3</accession>
<dbReference type="RefSeq" id="XP_016765698.1">
    <property type="nucleotide sequence ID" value="XM_016908626.1"/>
</dbReference>
<dbReference type="eggNOG" id="ENOG502S7JX">
    <property type="taxonomic scope" value="Eukaryota"/>
</dbReference>
<organism evidence="1 2">
    <name type="scientific">Sphaerulina musiva (strain SO2202)</name>
    <name type="common">Poplar stem canker fungus</name>
    <name type="synonym">Septoria musiva</name>
    <dbReference type="NCBI Taxonomy" id="692275"/>
    <lineage>
        <taxon>Eukaryota</taxon>
        <taxon>Fungi</taxon>
        <taxon>Dikarya</taxon>
        <taxon>Ascomycota</taxon>
        <taxon>Pezizomycotina</taxon>
        <taxon>Dothideomycetes</taxon>
        <taxon>Dothideomycetidae</taxon>
        <taxon>Mycosphaerellales</taxon>
        <taxon>Mycosphaerellaceae</taxon>
        <taxon>Sphaerulina</taxon>
    </lineage>
</organism>
<gene>
    <name evidence="1" type="ORF">SEPMUDRAFT_36068</name>
</gene>
<dbReference type="InterPro" id="IPR023393">
    <property type="entry name" value="START-like_dom_sf"/>
</dbReference>
<dbReference type="Pfam" id="PF08982">
    <property type="entry name" value="AtaL"/>
    <property type="match status" value="1"/>
</dbReference>
<evidence type="ECO:0000313" key="1">
    <source>
        <dbReference type="EMBL" id="EMF17577.1"/>
    </source>
</evidence>